<evidence type="ECO:0000313" key="2">
    <source>
        <dbReference type="Proteomes" id="UP000037122"/>
    </source>
</evidence>
<dbReference type="AlphaFoldDB" id="A0A0L0NR27"/>
<proteinExistence type="predicted"/>
<reference evidence="2" key="1">
    <citation type="journal article" date="2015" name="BMC Genomics">
        <title>Draft genome of a commonly misdiagnosed multidrug resistant pathogen Candida auris.</title>
        <authorList>
            <person name="Chatterjee S."/>
            <person name="Alampalli S.V."/>
            <person name="Nageshan R.K."/>
            <person name="Chettiar S.T."/>
            <person name="Joshi S."/>
            <person name="Tatu U.S."/>
        </authorList>
    </citation>
    <scope>NUCLEOTIDE SEQUENCE [LARGE SCALE GENOMIC DNA]</scope>
    <source>
        <strain evidence="2">6684</strain>
    </source>
</reference>
<name>A0A0L0NR27_CANAR</name>
<dbReference type="VEuPathDB" id="FungiDB:QG37_07619"/>
<dbReference type="Proteomes" id="UP000037122">
    <property type="component" value="Unassembled WGS sequence"/>
</dbReference>
<accession>A0A0L0NR27</accession>
<sequence>MRELVDDTMWTAMNEEKFWRTGEGHLSAVRKWICV</sequence>
<organism evidence="1 2">
    <name type="scientific">Candidozyma auris</name>
    <name type="common">Yeast</name>
    <name type="synonym">Candida auris</name>
    <dbReference type="NCBI Taxonomy" id="498019"/>
    <lineage>
        <taxon>Eukaryota</taxon>
        <taxon>Fungi</taxon>
        <taxon>Dikarya</taxon>
        <taxon>Ascomycota</taxon>
        <taxon>Saccharomycotina</taxon>
        <taxon>Pichiomycetes</taxon>
        <taxon>Metschnikowiaceae</taxon>
        <taxon>Candidozyma</taxon>
    </lineage>
</organism>
<evidence type="ECO:0000313" key="1">
    <source>
        <dbReference type="EMBL" id="KND96130.1"/>
    </source>
</evidence>
<comment type="caution">
    <text evidence="1">The sequence shown here is derived from an EMBL/GenBank/DDBJ whole genome shotgun (WGS) entry which is preliminary data.</text>
</comment>
<protein>
    <submittedName>
        <fullName evidence="1">Uncharacterized protein</fullName>
    </submittedName>
</protein>
<dbReference type="EMBL" id="LGST01000059">
    <property type="protein sequence ID" value="KND96130.1"/>
    <property type="molecule type" value="Genomic_DNA"/>
</dbReference>
<gene>
    <name evidence="1" type="ORF">QG37_07619</name>
</gene>